<feature type="domain" description="Organic solvent tolerance-like N-terminal" evidence="1">
    <location>
        <begin position="28"/>
        <end position="179"/>
    </location>
</feature>
<accession>A0A1H6X4Z1</accession>
<evidence type="ECO:0000313" key="3">
    <source>
        <dbReference type="Proteomes" id="UP000199403"/>
    </source>
</evidence>
<dbReference type="RefSeq" id="WP_092172477.1">
    <property type="nucleotide sequence ID" value="NZ_FNZH01000002.1"/>
</dbReference>
<keyword evidence="3" id="KW-1185">Reference proteome</keyword>
<dbReference type="AlphaFoldDB" id="A0A1H6X4Z1"/>
<protein>
    <submittedName>
        <fullName evidence="2">OstA-like protein</fullName>
    </submittedName>
</protein>
<evidence type="ECO:0000313" key="2">
    <source>
        <dbReference type="EMBL" id="SEJ20060.1"/>
    </source>
</evidence>
<dbReference type="Gene3D" id="2.60.450.10">
    <property type="entry name" value="Lipopolysaccharide (LPS) transport protein A like domain"/>
    <property type="match status" value="2"/>
</dbReference>
<proteinExistence type="predicted"/>
<gene>
    <name evidence="2" type="ORF">SAMN05192553_102886</name>
</gene>
<sequence>MTQNNLFLLGICFLLGWQSAQSQTEQSRLEILHADALRKGKGYDRLLDSVVMKHKNSLIYCDSAHFYGQDQLAKLFGNVKIENQEDSVTVTSRYAEYDGETQLAKLRTNVVLVNEGTTLYTDFLDYNRETGVANYYNTGMVKDSINTLTSQRGVYETRDEKITFRDKVVLENPDYTMKSKILYYFTLTKIAETEKLTNILSKEGDKLNAQRGSVYDTENKIFRFYDGNVESENSVVSGEILYYDENAKYFEARENVSIFNKEQNVEVFGEEGKYWEDLQYSRVYGRALVRKYFEADTLFMIADTLVTQDSDVPEDRYMLAYPDMRMIKSTLAGRADSMAYTYADSTVYLFSDPVLWNNKSQITADSIRFLLANEEIDRALLVDNAFAITRDTVANFNQIKGRKMTSYFAEGDIELLDVEGNGESLYFALENDTTFKGLNKLLCGRIIMEFQEGTVSRISHSIKPEASFTPPHLIEVDQKQLKGFTWRSEERPDRQRIDDWRTPKRREKKPYSYFDEPDVILPLPDEDELQKRIDNFY</sequence>
<dbReference type="Pfam" id="PF13100">
    <property type="entry name" value="OstA_2"/>
    <property type="match status" value="1"/>
</dbReference>
<dbReference type="Proteomes" id="UP000199403">
    <property type="component" value="Unassembled WGS sequence"/>
</dbReference>
<organism evidence="2 3">
    <name type="scientific">Cyclobacterium xiamenense</name>
    <dbReference type="NCBI Taxonomy" id="1297121"/>
    <lineage>
        <taxon>Bacteria</taxon>
        <taxon>Pseudomonadati</taxon>
        <taxon>Bacteroidota</taxon>
        <taxon>Cytophagia</taxon>
        <taxon>Cytophagales</taxon>
        <taxon>Cyclobacteriaceae</taxon>
        <taxon>Cyclobacterium</taxon>
    </lineage>
</organism>
<dbReference type="EMBL" id="FNZH01000002">
    <property type="protein sequence ID" value="SEJ20060.1"/>
    <property type="molecule type" value="Genomic_DNA"/>
</dbReference>
<dbReference type="OrthoDB" id="9805931at2"/>
<evidence type="ECO:0000259" key="1">
    <source>
        <dbReference type="Pfam" id="PF13100"/>
    </source>
</evidence>
<name>A0A1H6X4Z1_9BACT</name>
<dbReference type="InterPro" id="IPR005653">
    <property type="entry name" value="OstA-like_N"/>
</dbReference>
<reference evidence="3" key="1">
    <citation type="submission" date="2016-10" db="EMBL/GenBank/DDBJ databases">
        <authorList>
            <person name="Varghese N."/>
            <person name="Submissions S."/>
        </authorList>
    </citation>
    <scope>NUCLEOTIDE SEQUENCE [LARGE SCALE GENOMIC DNA]</scope>
    <source>
        <strain evidence="3">IBRC-M 10761</strain>
    </source>
</reference>
<dbReference type="STRING" id="1416801.SAMN05192553_102886"/>